<feature type="non-terminal residue" evidence="1">
    <location>
        <position position="1"/>
    </location>
</feature>
<dbReference type="EMBL" id="VGIY01000588">
    <property type="protein sequence ID" value="MBM3319004.1"/>
    <property type="molecule type" value="Genomic_DNA"/>
</dbReference>
<comment type="caution">
    <text evidence="1">The sequence shown here is derived from an EMBL/GenBank/DDBJ whole genome shotgun (WGS) entry which is preliminary data.</text>
</comment>
<dbReference type="Proteomes" id="UP000748308">
    <property type="component" value="Unassembled WGS sequence"/>
</dbReference>
<organism evidence="1 2">
    <name type="scientific">Eiseniibacteriota bacterium</name>
    <dbReference type="NCBI Taxonomy" id="2212470"/>
    <lineage>
        <taxon>Bacteria</taxon>
        <taxon>Candidatus Eiseniibacteriota</taxon>
    </lineage>
</organism>
<gene>
    <name evidence="1" type="ORF">FJY75_14250</name>
</gene>
<proteinExistence type="predicted"/>
<accession>A0A938BNI0</accession>
<dbReference type="AlphaFoldDB" id="A0A938BNI0"/>
<evidence type="ECO:0000313" key="2">
    <source>
        <dbReference type="Proteomes" id="UP000748308"/>
    </source>
</evidence>
<protein>
    <submittedName>
        <fullName evidence="1">Uncharacterized protein</fullName>
    </submittedName>
</protein>
<reference evidence="1" key="1">
    <citation type="submission" date="2019-03" db="EMBL/GenBank/DDBJ databases">
        <title>Lake Tanganyika Metagenome-Assembled Genomes (MAGs).</title>
        <authorList>
            <person name="Tran P."/>
        </authorList>
    </citation>
    <scope>NUCLEOTIDE SEQUENCE</scope>
    <source>
        <strain evidence="1">M_DeepCast_400m_m2_100</strain>
    </source>
</reference>
<sequence>GTKERVTTKLDVTFGIRLDRSRNVTVEPGRAPLVAGDTRKFDVDLTGGYQFSRAVSGQLAINFGENANFKNRTGTARYVGVSVSAGFSF</sequence>
<name>A0A938BNI0_UNCEI</name>
<evidence type="ECO:0000313" key="1">
    <source>
        <dbReference type="EMBL" id="MBM3319004.1"/>
    </source>
</evidence>